<evidence type="ECO:0000256" key="6">
    <source>
        <dbReference type="ARBA" id="ARBA00023136"/>
    </source>
</evidence>
<comment type="similarity">
    <text evidence="2">Belongs to the DoxX family.</text>
</comment>
<reference evidence="9" key="1">
    <citation type="submission" date="2016-11" db="EMBL/GenBank/DDBJ databases">
        <authorList>
            <person name="Varghese N."/>
            <person name="Submissions S."/>
        </authorList>
    </citation>
    <scope>NUCLEOTIDE SEQUENCE [LARGE SCALE GENOMIC DNA]</scope>
    <source>
        <strain evidence="9">DSM 16990</strain>
    </source>
</reference>
<keyword evidence="6 7" id="KW-0472">Membrane</keyword>
<organism evidence="8 9">
    <name type="scientific">Pedobacter caeni</name>
    <dbReference type="NCBI Taxonomy" id="288992"/>
    <lineage>
        <taxon>Bacteria</taxon>
        <taxon>Pseudomonadati</taxon>
        <taxon>Bacteroidota</taxon>
        <taxon>Sphingobacteriia</taxon>
        <taxon>Sphingobacteriales</taxon>
        <taxon>Sphingobacteriaceae</taxon>
        <taxon>Pedobacter</taxon>
    </lineage>
</organism>
<keyword evidence="3" id="KW-1003">Cell membrane</keyword>
<feature type="transmembrane region" description="Helical" evidence="7">
    <location>
        <begin position="114"/>
        <end position="132"/>
    </location>
</feature>
<evidence type="ECO:0000256" key="4">
    <source>
        <dbReference type="ARBA" id="ARBA00022692"/>
    </source>
</evidence>
<sequence length="148" mass="16825">MSYHRKTRNYEWVIHLIIRLSIGIFFFVTGFNKLTVDANHKSMLETLTGTGMPFPVVASYLLSGIEMIAGTFLFLGLFKRLSSVVLIVVMIAAILTVNLHSIPSGLPLHTWLSYFFYLPEFLLILLLAYLAASPVRDLELQSLFSRKR</sequence>
<dbReference type="STRING" id="288992.SAMN04488522_105600"/>
<dbReference type="OrthoDB" id="1255017at2"/>
<evidence type="ECO:0000313" key="8">
    <source>
        <dbReference type="EMBL" id="SHG47056.1"/>
    </source>
</evidence>
<feature type="transmembrane region" description="Helical" evidence="7">
    <location>
        <begin position="12"/>
        <end position="32"/>
    </location>
</feature>
<dbReference type="PANTHER" id="PTHR33452:SF1">
    <property type="entry name" value="INNER MEMBRANE PROTEIN YPHA-RELATED"/>
    <property type="match status" value="1"/>
</dbReference>
<name>A0A1M5K2S0_9SPHI</name>
<dbReference type="GO" id="GO:0005886">
    <property type="term" value="C:plasma membrane"/>
    <property type="evidence" value="ECO:0007669"/>
    <property type="project" value="UniProtKB-SubCell"/>
</dbReference>
<dbReference type="Proteomes" id="UP000184287">
    <property type="component" value="Unassembled WGS sequence"/>
</dbReference>
<accession>A0A1M5K2S0</accession>
<evidence type="ECO:0000256" key="2">
    <source>
        <dbReference type="ARBA" id="ARBA00006679"/>
    </source>
</evidence>
<evidence type="ECO:0000256" key="7">
    <source>
        <dbReference type="SAM" id="Phobius"/>
    </source>
</evidence>
<feature type="transmembrane region" description="Helical" evidence="7">
    <location>
        <begin position="52"/>
        <end position="77"/>
    </location>
</feature>
<evidence type="ECO:0000256" key="5">
    <source>
        <dbReference type="ARBA" id="ARBA00022989"/>
    </source>
</evidence>
<dbReference type="AlphaFoldDB" id="A0A1M5K2S0"/>
<keyword evidence="4 7" id="KW-0812">Transmembrane</keyword>
<dbReference type="PANTHER" id="PTHR33452">
    <property type="entry name" value="OXIDOREDUCTASE CATD-RELATED"/>
    <property type="match status" value="1"/>
</dbReference>
<comment type="subcellular location">
    <subcellularLocation>
        <location evidence="1">Cell membrane</location>
        <topology evidence="1">Multi-pass membrane protein</topology>
    </subcellularLocation>
</comment>
<feature type="transmembrane region" description="Helical" evidence="7">
    <location>
        <begin position="84"/>
        <end position="102"/>
    </location>
</feature>
<evidence type="ECO:0000313" key="9">
    <source>
        <dbReference type="Proteomes" id="UP000184287"/>
    </source>
</evidence>
<dbReference type="InterPro" id="IPR051907">
    <property type="entry name" value="DoxX-like_oxidoreductase"/>
</dbReference>
<keyword evidence="9" id="KW-1185">Reference proteome</keyword>
<dbReference type="InterPro" id="IPR032808">
    <property type="entry name" value="DoxX"/>
</dbReference>
<evidence type="ECO:0000256" key="3">
    <source>
        <dbReference type="ARBA" id="ARBA00022475"/>
    </source>
</evidence>
<evidence type="ECO:0000256" key="1">
    <source>
        <dbReference type="ARBA" id="ARBA00004651"/>
    </source>
</evidence>
<protein>
    <submittedName>
        <fullName evidence="8">Putative oxidoreductase</fullName>
    </submittedName>
</protein>
<proteinExistence type="inferred from homology"/>
<dbReference type="EMBL" id="FQUQ01000005">
    <property type="protein sequence ID" value="SHG47056.1"/>
    <property type="molecule type" value="Genomic_DNA"/>
</dbReference>
<keyword evidence="5 7" id="KW-1133">Transmembrane helix</keyword>
<dbReference type="Pfam" id="PF07681">
    <property type="entry name" value="DoxX"/>
    <property type="match status" value="1"/>
</dbReference>
<gene>
    <name evidence="8" type="ORF">SAMN04488522_105600</name>
</gene>
<dbReference type="RefSeq" id="WP_073235578.1">
    <property type="nucleotide sequence ID" value="NZ_FQUQ01000005.1"/>
</dbReference>